<dbReference type="OrthoDB" id="128473at2"/>
<gene>
    <name evidence="2" type="ORF">JF50_11985</name>
</gene>
<dbReference type="InterPro" id="IPR053812">
    <property type="entry name" value="HTH_Sigma70_ECF-like"/>
</dbReference>
<dbReference type="InterPro" id="IPR036388">
    <property type="entry name" value="WH-like_DNA-bd_sf"/>
</dbReference>
<proteinExistence type="predicted"/>
<comment type="caution">
    <text evidence="2">The sequence shown here is derived from an EMBL/GenBank/DDBJ whole genome shotgun (WGS) entry which is preliminary data.</text>
</comment>
<protein>
    <recommendedName>
        <fullName evidence="1">RNA polymerase sigma-70 ECF-like HTH domain-containing protein</fullName>
    </recommendedName>
</protein>
<dbReference type="Proteomes" id="UP000031327">
    <property type="component" value="Unassembled WGS sequence"/>
</dbReference>
<dbReference type="EMBL" id="JWIC01000006">
    <property type="protein sequence ID" value="KID56641.1"/>
    <property type="molecule type" value="Genomic_DNA"/>
</dbReference>
<accession>A0A0C1Q7H1</accession>
<dbReference type="InterPro" id="IPR013324">
    <property type="entry name" value="RNA_pol_sigma_r3/r4-like"/>
</dbReference>
<reference evidence="2 3" key="1">
    <citation type="submission" date="2014-12" db="EMBL/GenBank/DDBJ databases">
        <title>Draft Genome Sequence of Pseudoalteromonas luteoviolacea HI1.</title>
        <authorList>
            <person name="Asahina A.Y."/>
            <person name="Hadfield M.G."/>
        </authorList>
    </citation>
    <scope>NUCLEOTIDE SEQUENCE [LARGE SCALE GENOMIC DNA]</scope>
    <source>
        <strain evidence="2 3">HI1</strain>
    </source>
</reference>
<dbReference type="RefSeq" id="WP_039609708.1">
    <property type="nucleotide sequence ID" value="NZ_JWIC01000006.1"/>
</dbReference>
<evidence type="ECO:0000313" key="2">
    <source>
        <dbReference type="EMBL" id="KID56641.1"/>
    </source>
</evidence>
<name>A0A0C1Q7H1_9GAMM</name>
<evidence type="ECO:0000313" key="3">
    <source>
        <dbReference type="Proteomes" id="UP000031327"/>
    </source>
</evidence>
<dbReference type="AlphaFoldDB" id="A0A0C1Q7H1"/>
<sequence>MKNDITLLISKWKQGCEASEKALKSAVFLHLKSSLKKHKQQLVRNHDEFDVVPNTTSFINEYFIHFAPPVKDYESRKQYLKDVSTFIRNALISEIRKNKAYKRGNLYEHTSIEQLSQVTEYANDEQYSTFDEAIGLLKTRSESCYEVALFYYFLGMTADEIGRELSLSRGKVYRQIEVANAFLRSQFMDAM</sequence>
<organism evidence="2 3">
    <name type="scientific">Pseudoalteromonas luteoviolacea</name>
    <dbReference type="NCBI Taxonomy" id="43657"/>
    <lineage>
        <taxon>Bacteria</taxon>
        <taxon>Pseudomonadati</taxon>
        <taxon>Pseudomonadota</taxon>
        <taxon>Gammaproteobacteria</taxon>
        <taxon>Alteromonadales</taxon>
        <taxon>Pseudoalteromonadaceae</taxon>
        <taxon>Pseudoalteromonas</taxon>
    </lineage>
</organism>
<evidence type="ECO:0000259" key="1">
    <source>
        <dbReference type="Pfam" id="PF07638"/>
    </source>
</evidence>
<dbReference type="SUPFAM" id="SSF88659">
    <property type="entry name" value="Sigma3 and sigma4 domains of RNA polymerase sigma factors"/>
    <property type="match status" value="1"/>
</dbReference>
<dbReference type="Gene3D" id="1.10.10.10">
    <property type="entry name" value="Winged helix-like DNA-binding domain superfamily/Winged helix DNA-binding domain"/>
    <property type="match status" value="1"/>
</dbReference>
<feature type="domain" description="RNA polymerase sigma-70 ECF-like HTH" evidence="1">
    <location>
        <begin position="3"/>
        <end position="186"/>
    </location>
</feature>
<dbReference type="Pfam" id="PF07638">
    <property type="entry name" value="Sigma70_ECF"/>
    <property type="match status" value="1"/>
</dbReference>